<proteinExistence type="predicted"/>
<evidence type="ECO:0000313" key="4">
    <source>
        <dbReference type="EMBL" id="CCC53053.1"/>
    </source>
</evidence>
<dbReference type="Pfam" id="PF13855">
    <property type="entry name" value="LRR_8"/>
    <property type="match status" value="1"/>
</dbReference>
<accession>G0UB66</accession>
<dbReference type="PANTHER" id="PTHR46652:SF3">
    <property type="entry name" value="LEUCINE-RICH REPEAT-CONTAINING PROTEIN 9"/>
    <property type="match status" value="1"/>
</dbReference>
<dbReference type="OMA" id="HTAGNVR"/>
<keyword evidence="2" id="KW-0677">Repeat</keyword>
<evidence type="ECO:0000256" key="1">
    <source>
        <dbReference type="ARBA" id="ARBA00022614"/>
    </source>
</evidence>
<protein>
    <recommendedName>
        <fullName evidence="5">Protein phosphatase 1 regulatory subunit 7</fullName>
    </recommendedName>
</protein>
<feature type="compositionally biased region" description="Basic and acidic residues" evidence="3">
    <location>
        <begin position="1479"/>
        <end position="1489"/>
    </location>
</feature>
<organism evidence="4">
    <name type="scientific">Trypanosoma vivax (strain Y486)</name>
    <dbReference type="NCBI Taxonomy" id="1055687"/>
    <lineage>
        <taxon>Eukaryota</taxon>
        <taxon>Discoba</taxon>
        <taxon>Euglenozoa</taxon>
        <taxon>Kinetoplastea</taxon>
        <taxon>Metakinetoplastina</taxon>
        <taxon>Trypanosomatida</taxon>
        <taxon>Trypanosomatidae</taxon>
        <taxon>Trypanosoma</taxon>
        <taxon>Duttonella</taxon>
    </lineage>
</organism>
<dbReference type="SMART" id="SM00368">
    <property type="entry name" value="LRR_RI"/>
    <property type="match status" value="5"/>
</dbReference>
<dbReference type="Gene3D" id="3.80.10.10">
    <property type="entry name" value="Ribonuclease Inhibitor"/>
    <property type="match status" value="7"/>
</dbReference>
<dbReference type="InterPro" id="IPR032675">
    <property type="entry name" value="LRR_dom_sf"/>
</dbReference>
<dbReference type="EMBL" id="HE573027">
    <property type="protein sequence ID" value="CCC53053.1"/>
    <property type="molecule type" value="Genomic_DNA"/>
</dbReference>
<dbReference type="InterPro" id="IPR001611">
    <property type="entry name" value="Leu-rich_rpt"/>
</dbReference>
<dbReference type="PROSITE" id="PS51450">
    <property type="entry name" value="LRR"/>
    <property type="match status" value="10"/>
</dbReference>
<keyword evidence="1" id="KW-0433">Leucine-rich repeat</keyword>
<reference evidence="4" key="1">
    <citation type="journal article" date="2012" name="Proc. Natl. Acad. Sci. U.S.A.">
        <title>Antigenic diversity is generated by distinct evolutionary mechanisms in African trypanosome species.</title>
        <authorList>
            <person name="Jackson A.P."/>
            <person name="Berry A."/>
            <person name="Aslett M."/>
            <person name="Allison H.C."/>
            <person name="Burton P."/>
            <person name="Vavrova-Anderson J."/>
            <person name="Brown R."/>
            <person name="Browne H."/>
            <person name="Corton N."/>
            <person name="Hauser H."/>
            <person name="Gamble J."/>
            <person name="Gilderthorp R."/>
            <person name="Marcello L."/>
            <person name="McQuillan J."/>
            <person name="Otto T.D."/>
            <person name="Quail M.A."/>
            <person name="Sanders M.J."/>
            <person name="van Tonder A."/>
            <person name="Ginger M.L."/>
            <person name="Field M.C."/>
            <person name="Barry J.D."/>
            <person name="Hertz-Fowler C."/>
            <person name="Berriman M."/>
        </authorList>
    </citation>
    <scope>NUCLEOTIDE SEQUENCE</scope>
    <source>
        <strain evidence="4">Y486</strain>
    </source>
</reference>
<sequence length="1501" mass="169191">MAAEKNGENDSITVMEHHERISPVAVEHLRTAIKQAMKSPETQELVELMCENNGMTLEEFLQAPHEFTSMELFLISTPNLPQLRLFPYLKVVKIIHVGLQSMEPLSHLHYVEELWLNDNNIRVIEGLEQLHELKLLFLQGNYIKSMDGMPLLPKLEKLWLCRNELLRISELASLPKLKSLWVSSNRIAALDNTFSPSMTSLEELNLSNNQIYFFSQLKHLSALKSLRVLWLSDPMYGDAPIFHLSNYTTFSLQHLPYLELLDGVAITPEQRSLATSVYTRKSIYYSMRGAILDGNVAMMQSWVHREAEKRRNIAREAIRYLDLELIEFSEYGREHPHTGRRVTVDEENHLNTLKRARETREVELEGIERQLLEASKRTVFERDTLHERLLLELNSCGSIRLEEGTENDNWYANAKELLTSRFDTELYESMGVTGVKANRIYRITCQGLRERFDSRMRELDIDLADTRNRRALVRLFSAVPRQPQEQRSFLYEVMTNGFAGMYAEQDGVPLTNSLFYADQERLISLKGNRDFFSVTSQPELLSAQLLVSRLFLGKCVAEMGSVRNASSEEGGNKGPELPFMSGRRKVTRRHYGDEVFSVYRTCPNNPATKVWHMFDKCLLLPEYVIDFTYTTRSHLTVDPPLSIYERPEVVTVLLEKMMPVGARDAINDLRTAGYPWLAFLNWLNNNSFHVYGNGETEKALARAKELRRVKNATFSVNGPLSSEAVQGFMKAIGQPTSGEVSYCNMSKRQIHSIPSTFSSSLWSSLKKLILHDNKISFISWEALSRVSPMLEFLDIGNNEMERLEFGKANFPSLRSLFLSFNKFHVLEDVLELQNGAPALICLHMDHNPWMNSKASEAYCVSVLPQLEQLNGINVSRHAQLMYLRRRTIKMTHETLQYLVAEEHKRRMSESAASAVNGGGAGTAEEVGSSSGSNSAASNIVRFRFFEQVLAELSEQLVLDRPIPQSQGTDPLGVSTKNARVFCFHSSLTRNISWVAMLPQLRYLTLTSHLIEDITPLAELRHLKTLNLSDNLVKSAKPLEGMKLVSLDLSRNCLSGVDGLSGLSELRFLSVRQNTITDISSLQQCSLLEELYLADNMIANVRDLCPLQSIPKLVSLDAVGNPCAPRTQAEECSECRNYLLYNMPKLKVLDGLPVVEADQQRARDVFAGRVSSDLLVERVGAAETWETVQEIDLSHCGLRELTMPESFGQAKVFHLHHNYLERIDGLLPLQSLVALDLSHNRLGHSPIGKVLQQLPNLLSLSLEANHITDVSLLCLALPQLQFLNLKNNEIGSLDNSLCGLVNLRELLLDNNKMRALGPDCFANNLQLTDVSADENYIRSTEGLQSLTQLSVLSLGSNRLTDLRALLQSLRNSCCLVDITLSGNALARKPPYRPQVIGGIPTLIVLDRRGITDEERDRAELLRTAEHATPHNVVLDPNFPAEAVGGARACGPAGPLRSIAHQPRFPVPATPRLQLPAYKNPRGEVPVREGVGRGYAPRVQGNR</sequence>
<feature type="region of interest" description="Disordered" evidence="3">
    <location>
        <begin position="1468"/>
        <end position="1501"/>
    </location>
</feature>
<gene>
    <name evidence="4" type="ORF">TVY486_1105370</name>
</gene>
<dbReference type="Pfam" id="PF14580">
    <property type="entry name" value="LRR_9"/>
    <property type="match status" value="2"/>
</dbReference>
<dbReference type="PRINTS" id="PR00019">
    <property type="entry name" value="LEURICHRPT"/>
</dbReference>
<evidence type="ECO:0000256" key="2">
    <source>
        <dbReference type="ARBA" id="ARBA00022737"/>
    </source>
</evidence>
<dbReference type="SMART" id="SM00365">
    <property type="entry name" value="LRR_SD22"/>
    <property type="match status" value="12"/>
</dbReference>
<dbReference type="VEuPathDB" id="TriTrypDB:TvY486_1105370"/>
<dbReference type="InterPro" id="IPR003591">
    <property type="entry name" value="Leu-rich_rpt_typical-subtyp"/>
</dbReference>
<evidence type="ECO:0000256" key="3">
    <source>
        <dbReference type="SAM" id="MobiDB-lite"/>
    </source>
</evidence>
<dbReference type="SMART" id="SM00369">
    <property type="entry name" value="LRR_TYP"/>
    <property type="match status" value="13"/>
</dbReference>
<dbReference type="InterPro" id="IPR050836">
    <property type="entry name" value="SDS22/Internalin_LRR"/>
</dbReference>
<dbReference type="PANTHER" id="PTHR46652">
    <property type="entry name" value="LEUCINE-RICH REPEAT AND IQ DOMAIN-CONTAINING PROTEIN 1-RELATED"/>
    <property type="match status" value="1"/>
</dbReference>
<name>G0UB66_TRYVY</name>
<feature type="region of interest" description="Disordered" evidence="3">
    <location>
        <begin position="909"/>
        <end position="934"/>
    </location>
</feature>
<dbReference type="SUPFAM" id="SSF52058">
    <property type="entry name" value="L domain-like"/>
    <property type="match status" value="3"/>
</dbReference>
<evidence type="ECO:0008006" key="5">
    <source>
        <dbReference type="Google" id="ProtNLM"/>
    </source>
</evidence>
<dbReference type="SUPFAM" id="SSF52075">
    <property type="entry name" value="Outer arm dynein light chain 1"/>
    <property type="match status" value="1"/>
</dbReference>